<reference evidence="1 2" key="1">
    <citation type="journal article" date="2018" name="Front. Plant Sci.">
        <title>Red Clover (Trifolium pratense) and Zigzag Clover (T. medium) - A Picture of Genomic Similarities and Differences.</title>
        <authorList>
            <person name="Dluhosova J."/>
            <person name="Istvanek J."/>
            <person name="Nedelnik J."/>
            <person name="Repkova J."/>
        </authorList>
    </citation>
    <scope>NUCLEOTIDE SEQUENCE [LARGE SCALE GENOMIC DNA]</scope>
    <source>
        <strain evidence="2">cv. 10/8</strain>
        <tissue evidence="1">Leaf</tissue>
    </source>
</reference>
<gene>
    <name evidence="1" type="ORF">A2U01_0100123</name>
</gene>
<organism evidence="1 2">
    <name type="scientific">Trifolium medium</name>
    <dbReference type="NCBI Taxonomy" id="97028"/>
    <lineage>
        <taxon>Eukaryota</taxon>
        <taxon>Viridiplantae</taxon>
        <taxon>Streptophyta</taxon>
        <taxon>Embryophyta</taxon>
        <taxon>Tracheophyta</taxon>
        <taxon>Spermatophyta</taxon>
        <taxon>Magnoliopsida</taxon>
        <taxon>eudicotyledons</taxon>
        <taxon>Gunneridae</taxon>
        <taxon>Pentapetalae</taxon>
        <taxon>rosids</taxon>
        <taxon>fabids</taxon>
        <taxon>Fabales</taxon>
        <taxon>Fabaceae</taxon>
        <taxon>Papilionoideae</taxon>
        <taxon>50 kb inversion clade</taxon>
        <taxon>NPAAA clade</taxon>
        <taxon>Hologalegina</taxon>
        <taxon>IRL clade</taxon>
        <taxon>Trifolieae</taxon>
        <taxon>Trifolium</taxon>
    </lineage>
</organism>
<sequence length="43" mass="4568">VFGHGIGVLFFAQQRWGRWFSTLSSQSGSLTGLALLAVAANLC</sequence>
<keyword evidence="2" id="KW-1185">Reference proteome</keyword>
<dbReference type="EMBL" id="LXQA010960334">
    <property type="protein sequence ID" value="MCI78852.1"/>
    <property type="molecule type" value="Genomic_DNA"/>
</dbReference>
<dbReference type="Proteomes" id="UP000265520">
    <property type="component" value="Unassembled WGS sequence"/>
</dbReference>
<name>A0A392UUR1_9FABA</name>
<evidence type="ECO:0000313" key="2">
    <source>
        <dbReference type="Proteomes" id="UP000265520"/>
    </source>
</evidence>
<evidence type="ECO:0000313" key="1">
    <source>
        <dbReference type="EMBL" id="MCI78852.1"/>
    </source>
</evidence>
<dbReference type="AlphaFoldDB" id="A0A392UUR1"/>
<comment type="caution">
    <text evidence="1">The sequence shown here is derived from an EMBL/GenBank/DDBJ whole genome shotgun (WGS) entry which is preliminary data.</text>
</comment>
<accession>A0A392UUR1</accession>
<protein>
    <submittedName>
        <fullName evidence="1">Uncharacterized protein</fullName>
    </submittedName>
</protein>
<feature type="non-terminal residue" evidence="1">
    <location>
        <position position="1"/>
    </location>
</feature>
<proteinExistence type="predicted"/>